<keyword evidence="1" id="KW-1133">Transmembrane helix</keyword>
<organism evidence="2 3">
    <name type="scientific">Dreissena polymorpha</name>
    <name type="common">Zebra mussel</name>
    <name type="synonym">Mytilus polymorpha</name>
    <dbReference type="NCBI Taxonomy" id="45954"/>
    <lineage>
        <taxon>Eukaryota</taxon>
        <taxon>Metazoa</taxon>
        <taxon>Spiralia</taxon>
        <taxon>Lophotrochozoa</taxon>
        <taxon>Mollusca</taxon>
        <taxon>Bivalvia</taxon>
        <taxon>Autobranchia</taxon>
        <taxon>Heteroconchia</taxon>
        <taxon>Euheterodonta</taxon>
        <taxon>Imparidentia</taxon>
        <taxon>Neoheterodontei</taxon>
        <taxon>Myida</taxon>
        <taxon>Dreissenoidea</taxon>
        <taxon>Dreissenidae</taxon>
        <taxon>Dreissena</taxon>
    </lineage>
</organism>
<keyword evidence="1" id="KW-0472">Membrane</keyword>
<dbReference type="EMBL" id="JAIWYP010000013">
    <property type="protein sequence ID" value="KAH3722153.1"/>
    <property type="molecule type" value="Genomic_DNA"/>
</dbReference>
<name>A0A9D4CDG9_DREPO</name>
<comment type="caution">
    <text evidence="2">The sequence shown here is derived from an EMBL/GenBank/DDBJ whole genome shotgun (WGS) entry which is preliminary data.</text>
</comment>
<reference evidence="2" key="2">
    <citation type="submission" date="2020-11" db="EMBL/GenBank/DDBJ databases">
        <authorList>
            <person name="McCartney M.A."/>
            <person name="Auch B."/>
            <person name="Kono T."/>
            <person name="Mallez S."/>
            <person name="Becker A."/>
            <person name="Gohl D.M."/>
            <person name="Silverstein K.A.T."/>
            <person name="Koren S."/>
            <person name="Bechman K.B."/>
            <person name="Herman A."/>
            <person name="Abrahante J.E."/>
            <person name="Garbe J."/>
        </authorList>
    </citation>
    <scope>NUCLEOTIDE SEQUENCE</scope>
    <source>
        <strain evidence="2">Duluth1</strain>
        <tissue evidence="2">Whole animal</tissue>
    </source>
</reference>
<gene>
    <name evidence="2" type="ORF">DPMN_065106</name>
</gene>
<dbReference type="AlphaFoldDB" id="A0A9D4CDG9"/>
<reference evidence="2" key="1">
    <citation type="journal article" date="2019" name="bioRxiv">
        <title>The Genome of the Zebra Mussel, Dreissena polymorpha: A Resource for Invasive Species Research.</title>
        <authorList>
            <person name="McCartney M.A."/>
            <person name="Auch B."/>
            <person name="Kono T."/>
            <person name="Mallez S."/>
            <person name="Zhang Y."/>
            <person name="Obille A."/>
            <person name="Becker A."/>
            <person name="Abrahante J.E."/>
            <person name="Garbe J."/>
            <person name="Badalamenti J.P."/>
            <person name="Herman A."/>
            <person name="Mangelson H."/>
            <person name="Liachko I."/>
            <person name="Sullivan S."/>
            <person name="Sone E.D."/>
            <person name="Koren S."/>
            <person name="Silverstein K.A.T."/>
            <person name="Beckman K.B."/>
            <person name="Gohl D.M."/>
        </authorList>
    </citation>
    <scope>NUCLEOTIDE SEQUENCE</scope>
    <source>
        <strain evidence="2">Duluth1</strain>
        <tissue evidence="2">Whole animal</tissue>
    </source>
</reference>
<keyword evidence="1" id="KW-0812">Transmembrane</keyword>
<sequence>MMIAEDFTDPSGRKYSVRNNVDCKSSNVVYAVNCHRCRSLVSYEYKQARNKNGFEALGRLGAMALAPKVLLPMGFLGTNLALIVTISVALNLVSMSILLFTGTELRSFLLHDKSISTPEGLKAALEDPYLRQHYVIDADLQTATMD</sequence>
<evidence type="ECO:0000313" key="2">
    <source>
        <dbReference type="EMBL" id="KAH3722153.1"/>
    </source>
</evidence>
<evidence type="ECO:0000313" key="3">
    <source>
        <dbReference type="Proteomes" id="UP000828390"/>
    </source>
</evidence>
<dbReference type="Proteomes" id="UP000828390">
    <property type="component" value="Unassembled WGS sequence"/>
</dbReference>
<evidence type="ECO:0000256" key="1">
    <source>
        <dbReference type="SAM" id="Phobius"/>
    </source>
</evidence>
<protein>
    <submittedName>
        <fullName evidence="2">Uncharacterized protein</fullName>
    </submittedName>
</protein>
<feature type="transmembrane region" description="Helical" evidence="1">
    <location>
        <begin position="80"/>
        <end position="100"/>
    </location>
</feature>
<proteinExistence type="predicted"/>
<accession>A0A9D4CDG9</accession>
<keyword evidence="3" id="KW-1185">Reference proteome</keyword>